<evidence type="ECO:0000313" key="1">
    <source>
        <dbReference type="EMBL" id="KAK8784868.1"/>
    </source>
</evidence>
<name>A0AAQ4FE10_AMBAM</name>
<accession>A0AAQ4FE10</accession>
<dbReference type="Proteomes" id="UP001321473">
    <property type="component" value="Unassembled WGS sequence"/>
</dbReference>
<dbReference type="EMBL" id="JARKHS020004173">
    <property type="protein sequence ID" value="KAK8784868.1"/>
    <property type="molecule type" value="Genomic_DNA"/>
</dbReference>
<dbReference type="Gene3D" id="3.80.10.10">
    <property type="entry name" value="Ribonuclease Inhibitor"/>
    <property type="match status" value="1"/>
</dbReference>
<sequence>MQIFKPVTSVPITGSDWRIQPYLHLLRQATSLRKLTLSMSQFDKREQRLFFEALALNDVVEKVHIQDCRHCYSSDLCRAICETNTGSRVSTGTVCVTESSLESALKKLHIRDACILVEATAFSGVTYSCLAQLQMLDTLTALSVNIAADIGKESAELLAQYVQETRLLIEVTLSFFPCRSDSLVLLEALAHNTSITMPVVDPWCDTRSTAQELAGVVCSSKRIRALTYQLTSRSPSQAFFSALSRYIEENCTLISVKASRMRVSAKDWNIVLEILARNSTFLVYAAQYDAGCALRKKEGAKALELLGLDHKLVTKVREINGFSGRRTSSERNQ</sequence>
<dbReference type="AlphaFoldDB" id="A0AAQ4FE10"/>
<protein>
    <submittedName>
        <fullName evidence="1">Uncharacterized protein</fullName>
    </submittedName>
</protein>
<keyword evidence="2" id="KW-1185">Reference proteome</keyword>
<dbReference type="SUPFAM" id="SSF52047">
    <property type="entry name" value="RNI-like"/>
    <property type="match status" value="1"/>
</dbReference>
<proteinExistence type="predicted"/>
<evidence type="ECO:0000313" key="2">
    <source>
        <dbReference type="Proteomes" id="UP001321473"/>
    </source>
</evidence>
<comment type="caution">
    <text evidence="1">The sequence shown here is derived from an EMBL/GenBank/DDBJ whole genome shotgun (WGS) entry which is preliminary data.</text>
</comment>
<reference evidence="1 2" key="1">
    <citation type="journal article" date="2023" name="Arcadia Sci">
        <title>De novo assembly of a long-read Amblyomma americanum tick genome.</title>
        <authorList>
            <person name="Chou S."/>
            <person name="Poskanzer K.E."/>
            <person name="Rollins M."/>
            <person name="Thuy-Boun P.S."/>
        </authorList>
    </citation>
    <scope>NUCLEOTIDE SEQUENCE [LARGE SCALE GENOMIC DNA]</scope>
    <source>
        <strain evidence="1">F_SG_1</strain>
        <tissue evidence="1">Salivary glands</tissue>
    </source>
</reference>
<dbReference type="InterPro" id="IPR032675">
    <property type="entry name" value="LRR_dom_sf"/>
</dbReference>
<gene>
    <name evidence="1" type="ORF">V5799_008766</name>
</gene>
<organism evidence="1 2">
    <name type="scientific">Amblyomma americanum</name>
    <name type="common">Lone star tick</name>
    <dbReference type="NCBI Taxonomy" id="6943"/>
    <lineage>
        <taxon>Eukaryota</taxon>
        <taxon>Metazoa</taxon>
        <taxon>Ecdysozoa</taxon>
        <taxon>Arthropoda</taxon>
        <taxon>Chelicerata</taxon>
        <taxon>Arachnida</taxon>
        <taxon>Acari</taxon>
        <taxon>Parasitiformes</taxon>
        <taxon>Ixodida</taxon>
        <taxon>Ixodoidea</taxon>
        <taxon>Ixodidae</taxon>
        <taxon>Amblyomminae</taxon>
        <taxon>Amblyomma</taxon>
    </lineage>
</organism>